<dbReference type="GO" id="GO:0006355">
    <property type="term" value="P:regulation of DNA-templated transcription"/>
    <property type="evidence" value="ECO:0007669"/>
    <property type="project" value="UniProtKB-ARBA"/>
</dbReference>
<dbReference type="AlphaFoldDB" id="A0ABD5YY77"/>
<keyword evidence="1" id="KW-0805">Transcription regulation</keyword>
<dbReference type="Gene3D" id="1.10.10.10">
    <property type="entry name" value="Winged helix-like DNA-binding domain superfamily/Winged helix DNA-binding domain"/>
    <property type="match status" value="1"/>
</dbReference>
<dbReference type="InterPro" id="IPR029016">
    <property type="entry name" value="GAF-like_dom_sf"/>
</dbReference>
<evidence type="ECO:0000313" key="6">
    <source>
        <dbReference type="EMBL" id="MFC7192391.1"/>
    </source>
</evidence>
<dbReference type="PANTHER" id="PTHR30136:SF35">
    <property type="entry name" value="HTH-TYPE TRANSCRIPTIONAL REGULATOR RV1719"/>
    <property type="match status" value="1"/>
</dbReference>
<keyword evidence="7" id="KW-1185">Reference proteome</keyword>
<organism evidence="6 7">
    <name type="scientific">Halocatena marina</name>
    <dbReference type="NCBI Taxonomy" id="2934937"/>
    <lineage>
        <taxon>Archaea</taxon>
        <taxon>Methanobacteriati</taxon>
        <taxon>Methanobacteriota</taxon>
        <taxon>Stenosarchaea group</taxon>
        <taxon>Halobacteria</taxon>
        <taxon>Halobacteriales</taxon>
        <taxon>Natronomonadaceae</taxon>
        <taxon>Halocatena</taxon>
    </lineage>
</organism>
<evidence type="ECO:0000259" key="4">
    <source>
        <dbReference type="PROSITE" id="PS51077"/>
    </source>
</evidence>
<dbReference type="SUPFAM" id="SSF55781">
    <property type="entry name" value="GAF domain-like"/>
    <property type="match status" value="1"/>
</dbReference>
<dbReference type="Gene3D" id="3.30.450.40">
    <property type="match status" value="1"/>
</dbReference>
<evidence type="ECO:0000256" key="3">
    <source>
        <dbReference type="ARBA" id="ARBA00023163"/>
    </source>
</evidence>
<sequence length="254" mass="28475">MTSNTPPLKTVQRAFKIIEILWKQTSVTPAELAARFDVPQSTIYDYVQTLQSMEYITRVDGEYQLSYKLLAIGARVKYRSRLFRVARNELQQLVAETGEVADINVEDNGRAVILHYERGEQALDLGMYPGMRTPIHTHASGKAILAHLSEARIDEIIDTHGLEQMTNATITSVSKLKNELEQIRSDGFAVDWDQQVTGMGVIAAPIIADDDILGAVGIVAPSDRIQNNPYQKQLRQKIREASSTISINYKYSHT</sequence>
<feature type="domain" description="HTH iclR-type" evidence="4">
    <location>
        <begin position="8"/>
        <end position="67"/>
    </location>
</feature>
<dbReference type="PROSITE" id="PS51077">
    <property type="entry name" value="HTH_ICLR"/>
    <property type="match status" value="1"/>
</dbReference>
<dbReference type="InterPro" id="IPR036390">
    <property type="entry name" value="WH_DNA-bd_sf"/>
</dbReference>
<comment type="caution">
    <text evidence="6">The sequence shown here is derived from an EMBL/GenBank/DDBJ whole genome shotgun (WGS) entry which is preliminary data.</text>
</comment>
<evidence type="ECO:0000259" key="5">
    <source>
        <dbReference type="PROSITE" id="PS51078"/>
    </source>
</evidence>
<dbReference type="SMART" id="SM00346">
    <property type="entry name" value="HTH_ICLR"/>
    <property type="match status" value="1"/>
</dbReference>
<dbReference type="InterPro" id="IPR005471">
    <property type="entry name" value="Tscrpt_reg_IclR_N"/>
</dbReference>
<dbReference type="InterPro" id="IPR014757">
    <property type="entry name" value="Tscrpt_reg_IclR_C"/>
</dbReference>
<reference evidence="6 7" key="1">
    <citation type="journal article" date="2019" name="Int. J. Syst. Evol. Microbiol.">
        <title>The Global Catalogue of Microorganisms (GCM) 10K type strain sequencing project: providing services to taxonomists for standard genome sequencing and annotation.</title>
        <authorList>
            <consortium name="The Broad Institute Genomics Platform"/>
            <consortium name="The Broad Institute Genome Sequencing Center for Infectious Disease"/>
            <person name="Wu L."/>
            <person name="Ma J."/>
        </authorList>
    </citation>
    <scope>NUCLEOTIDE SEQUENCE [LARGE SCALE GENOMIC DNA]</scope>
    <source>
        <strain evidence="6 7">RDMS1</strain>
    </source>
</reference>
<keyword evidence="2" id="KW-0238">DNA-binding</keyword>
<dbReference type="GeneID" id="76202069"/>
<dbReference type="InterPro" id="IPR036388">
    <property type="entry name" value="WH-like_DNA-bd_sf"/>
</dbReference>
<feature type="domain" description="IclR-ED" evidence="5">
    <location>
        <begin position="68"/>
        <end position="251"/>
    </location>
</feature>
<dbReference type="PANTHER" id="PTHR30136">
    <property type="entry name" value="HELIX-TURN-HELIX TRANSCRIPTIONAL REGULATOR, ICLR FAMILY"/>
    <property type="match status" value="1"/>
</dbReference>
<evidence type="ECO:0000256" key="1">
    <source>
        <dbReference type="ARBA" id="ARBA00023015"/>
    </source>
</evidence>
<dbReference type="GO" id="GO:0003677">
    <property type="term" value="F:DNA binding"/>
    <property type="evidence" value="ECO:0007669"/>
    <property type="project" value="UniProtKB-KW"/>
</dbReference>
<dbReference type="InterPro" id="IPR050707">
    <property type="entry name" value="HTH_MetabolicPath_Reg"/>
</dbReference>
<proteinExistence type="predicted"/>
<dbReference type="Pfam" id="PF01614">
    <property type="entry name" value="IclR_C"/>
    <property type="match status" value="1"/>
</dbReference>
<evidence type="ECO:0000313" key="7">
    <source>
        <dbReference type="Proteomes" id="UP001596417"/>
    </source>
</evidence>
<protein>
    <submittedName>
        <fullName evidence="6">IclR family transcriptional regulator</fullName>
    </submittedName>
</protein>
<accession>A0ABD5YY77</accession>
<dbReference type="EMBL" id="JBHTAX010000004">
    <property type="protein sequence ID" value="MFC7192391.1"/>
    <property type="molecule type" value="Genomic_DNA"/>
</dbReference>
<dbReference type="Pfam" id="PF09339">
    <property type="entry name" value="HTH_IclR"/>
    <property type="match status" value="1"/>
</dbReference>
<dbReference type="SUPFAM" id="SSF46785">
    <property type="entry name" value="Winged helix' DNA-binding domain"/>
    <property type="match status" value="1"/>
</dbReference>
<name>A0ABD5YY77_9EURY</name>
<keyword evidence="3" id="KW-0804">Transcription</keyword>
<dbReference type="PROSITE" id="PS51078">
    <property type="entry name" value="ICLR_ED"/>
    <property type="match status" value="1"/>
</dbReference>
<dbReference type="RefSeq" id="WP_264556382.1">
    <property type="nucleotide sequence ID" value="NZ_CP109980.1"/>
</dbReference>
<evidence type="ECO:0000256" key="2">
    <source>
        <dbReference type="ARBA" id="ARBA00023125"/>
    </source>
</evidence>
<gene>
    <name evidence="6" type="ORF">ACFQL7_22965</name>
</gene>
<dbReference type="Proteomes" id="UP001596417">
    <property type="component" value="Unassembled WGS sequence"/>
</dbReference>